<dbReference type="Gene3D" id="3.40.1350.60">
    <property type="match status" value="1"/>
</dbReference>
<dbReference type="Proteomes" id="UP000321606">
    <property type="component" value="Chromosome"/>
</dbReference>
<dbReference type="HAMAP" id="MF_00095">
    <property type="entry name" value="SfsA"/>
    <property type="match status" value="1"/>
</dbReference>
<dbReference type="Pfam" id="PF03749">
    <property type="entry name" value="SfsA"/>
    <property type="match status" value="1"/>
</dbReference>
<evidence type="ECO:0000259" key="2">
    <source>
        <dbReference type="Pfam" id="PF03749"/>
    </source>
</evidence>
<sequence length="247" mass="28990">MKSKNGSNTNIYTIDYDETVIFKERITRFTVTFDFKEKSENNESENLAHLHDSGRLTELLVKGNELLIKKAENENRKTKWDVIGVKVDDETVLINTAYHRYIAESILKNEKLSPLGKIKNIKPEVKYNKSRIDFYLETEKEKIYLEVKGCTLIEDKVATFPGAPSVRAVKHLNELMELKKEGFRAAVLILVFRKSDVFRPRHETDKDFAETFYEAKRKGVEIYPMLLSYKNKNIRFEKKLRILRKSF</sequence>
<dbReference type="AlphaFoldDB" id="A0A510JAR6"/>
<protein>
    <recommendedName>
        <fullName evidence="1">Sugar fermentation stimulation protein homolog</fullName>
    </recommendedName>
</protein>
<dbReference type="PANTHER" id="PTHR30545:SF2">
    <property type="entry name" value="SUGAR FERMENTATION STIMULATION PROTEIN A"/>
    <property type="match status" value="1"/>
</dbReference>
<organism evidence="4 5">
    <name type="scientific">Pseudoleptotrichia goodfellowii</name>
    <dbReference type="NCBI Taxonomy" id="157692"/>
    <lineage>
        <taxon>Bacteria</taxon>
        <taxon>Fusobacteriati</taxon>
        <taxon>Fusobacteriota</taxon>
        <taxon>Fusobacteriia</taxon>
        <taxon>Fusobacteriales</taxon>
        <taxon>Leptotrichiaceae</taxon>
        <taxon>Pseudoleptotrichia</taxon>
    </lineage>
</organism>
<dbReference type="KEGG" id="lgo:JCM16774_0160"/>
<dbReference type="Gene3D" id="2.40.50.580">
    <property type="match status" value="1"/>
</dbReference>
<dbReference type="PANTHER" id="PTHR30545">
    <property type="entry name" value="SUGAR FERMENTATION STIMULATION PROTEIN A"/>
    <property type="match status" value="1"/>
</dbReference>
<dbReference type="GO" id="GO:0003677">
    <property type="term" value="F:DNA binding"/>
    <property type="evidence" value="ECO:0007669"/>
    <property type="project" value="InterPro"/>
</dbReference>
<feature type="domain" description="SfsA N-terminal OB" evidence="3">
    <location>
        <begin position="24"/>
        <end position="94"/>
    </location>
</feature>
<dbReference type="InterPro" id="IPR040452">
    <property type="entry name" value="SfsA_C"/>
</dbReference>
<proteinExistence type="inferred from homology"/>
<dbReference type="InterPro" id="IPR041465">
    <property type="entry name" value="SfsA_N"/>
</dbReference>
<dbReference type="RefSeq" id="WP_026736878.1">
    <property type="nucleotide sequence ID" value="NZ_AP019822.1"/>
</dbReference>
<dbReference type="InterPro" id="IPR005224">
    <property type="entry name" value="SfsA"/>
</dbReference>
<reference evidence="4 5" key="1">
    <citation type="submission" date="2019-07" db="EMBL/GenBank/DDBJ databases">
        <title>Complete Genome Sequence of Leptotrichia goodfellowii Strain JCM 16774.</title>
        <authorList>
            <person name="Watanabe S."/>
            <person name="Cui L."/>
        </authorList>
    </citation>
    <scope>NUCLEOTIDE SEQUENCE [LARGE SCALE GENOMIC DNA]</scope>
    <source>
        <strain evidence="4 5">JCM16774</strain>
    </source>
</reference>
<evidence type="ECO:0000259" key="3">
    <source>
        <dbReference type="Pfam" id="PF17746"/>
    </source>
</evidence>
<comment type="similarity">
    <text evidence="1">Belongs to the SfsA family.</text>
</comment>
<evidence type="ECO:0000313" key="4">
    <source>
        <dbReference type="EMBL" id="BBM35253.1"/>
    </source>
</evidence>
<accession>A0A510JAR6</accession>
<evidence type="ECO:0000313" key="5">
    <source>
        <dbReference type="Proteomes" id="UP000321606"/>
    </source>
</evidence>
<dbReference type="NCBIfam" id="TIGR00230">
    <property type="entry name" value="sfsA"/>
    <property type="match status" value="1"/>
</dbReference>
<dbReference type="EMBL" id="AP019822">
    <property type="protein sequence ID" value="BBM35253.1"/>
    <property type="molecule type" value="Genomic_DNA"/>
</dbReference>
<feature type="domain" description="Sugar fermentation stimulation protein C-terminal" evidence="2">
    <location>
        <begin position="99"/>
        <end position="231"/>
    </location>
</feature>
<dbReference type="Pfam" id="PF17746">
    <property type="entry name" value="SfsA_N"/>
    <property type="match status" value="1"/>
</dbReference>
<gene>
    <name evidence="1" type="primary">sfsA</name>
    <name evidence="4" type="ORF">JCM16774_0160</name>
</gene>
<evidence type="ECO:0000256" key="1">
    <source>
        <dbReference type="HAMAP-Rule" id="MF_00095"/>
    </source>
</evidence>
<dbReference type="STRING" id="714315.GCA_000516535_00173"/>
<dbReference type="OrthoDB" id="9802365at2"/>
<dbReference type="CDD" id="cd22357">
    <property type="entry name" value="SfsA-like"/>
    <property type="match status" value="1"/>
</dbReference>
<name>A0A510JAR6_9FUSO</name>